<organism evidence="3 4">
    <name type="scientific">Haloplanus rallus</name>
    <dbReference type="NCBI Taxonomy" id="1816183"/>
    <lineage>
        <taxon>Archaea</taxon>
        <taxon>Methanobacteriati</taxon>
        <taxon>Methanobacteriota</taxon>
        <taxon>Stenosarchaea group</taxon>
        <taxon>Halobacteria</taxon>
        <taxon>Halobacteriales</taxon>
        <taxon>Haloferacaceae</taxon>
        <taxon>Haloplanus</taxon>
    </lineage>
</organism>
<proteinExistence type="predicted"/>
<feature type="domain" description="Tyr recombinase" evidence="2">
    <location>
        <begin position="11"/>
        <end position="190"/>
    </location>
</feature>
<dbReference type="InterPro" id="IPR013762">
    <property type="entry name" value="Integrase-like_cat_sf"/>
</dbReference>
<protein>
    <submittedName>
        <fullName evidence="3">Site-specific integrase</fullName>
    </submittedName>
</protein>
<name>A0A6B9F3K8_9EURY</name>
<dbReference type="KEGG" id="hra:EI982_09430"/>
<dbReference type="GeneID" id="43369757"/>
<keyword evidence="1" id="KW-0233">DNA recombination</keyword>
<dbReference type="GO" id="GO:0006310">
    <property type="term" value="P:DNA recombination"/>
    <property type="evidence" value="ECO:0007669"/>
    <property type="project" value="UniProtKB-KW"/>
</dbReference>
<gene>
    <name evidence="3" type="ORF">EI982_09430</name>
</gene>
<dbReference type="RefSeq" id="WP_157689451.1">
    <property type="nucleotide sequence ID" value="NZ_CP034345.1"/>
</dbReference>
<dbReference type="Pfam" id="PF00589">
    <property type="entry name" value="Phage_integrase"/>
    <property type="match status" value="1"/>
</dbReference>
<dbReference type="InterPro" id="IPR011010">
    <property type="entry name" value="DNA_brk_join_enz"/>
</dbReference>
<evidence type="ECO:0000313" key="3">
    <source>
        <dbReference type="EMBL" id="QGX94995.1"/>
    </source>
</evidence>
<dbReference type="InterPro" id="IPR002104">
    <property type="entry name" value="Integrase_catalytic"/>
</dbReference>
<dbReference type="AlphaFoldDB" id="A0A6B9F3K8"/>
<evidence type="ECO:0000313" key="4">
    <source>
        <dbReference type="Proteomes" id="UP000428325"/>
    </source>
</evidence>
<sequence>MLTEPFDEKDGRRVWLSDQEVDLLLEHADEQRRRIAFALGARGGLRSHEVLDVAPAHVVDDDQVGTMLRIVAGKGDKPRETPIPPTLAATIRAIGEHRDADPDVPIIDRSTRTLRRWVTTTANVLVDETGDDRWSYLSFHDLRRTWAGSLANSDVDEQVALLWGGWADLETFLDHYRGEASPKAQRREREKVGWL</sequence>
<dbReference type="OrthoDB" id="216982at2157"/>
<evidence type="ECO:0000256" key="1">
    <source>
        <dbReference type="ARBA" id="ARBA00023172"/>
    </source>
</evidence>
<dbReference type="SUPFAM" id="SSF56349">
    <property type="entry name" value="DNA breaking-rejoining enzymes"/>
    <property type="match status" value="1"/>
</dbReference>
<keyword evidence="4" id="KW-1185">Reference proteome</keyword>
<accession>A0A6B9F3K8</accession>
<evidence type="ECO:0000259" key="2">
    <source>
        <dbReference type="PROSITE" id="PS51898"/>
    </source>
</evidence>
<dbReference type="Proteomes" id="UP000428325">
    <property type="component" value="Chromosome"/>
</dbReference>
<dbReference type="GO" id="GO:0003677">
    <property type="term" value="F:DNA binding"/>
    <property type="evidence" value="ECO:0007669"/>
    <property type="project" value="InterPro"/>
</dbReference>
<dbReference type="PROSITE" id="PS51898">
    <property type="entry name" value="TYR_RECOMBINASE"/>
    <property type="match status" value="1"/>
</dbReference>
<dbReference type="Gene3D" id="1.10.443.10">
    <property type="entry name" value="Intergrase catalytic core"/>
    <property type="match status" value="1"/>
</dbReference>
<reference evidence="3 4" key="1">
    <citation type="submission" date="2018-12" db="EMBL/GenBank/DDBJ databases">
        <title>Complete genome sequence of Haloplanus rallus MBLA0036.</title>
        <authorList>
            <person name="Nam Y.-d."/>
            <person name="Kang J."/>
            <person name="Chung W.-H."/>
            <person name="Park Y.S."/>
        </authorList>
    </citation>
    <scope>NUCLEOTIDE SEQUENCE [LARGE SCALE GENOMIC DNA]</scope>
    <source>
        <strain evidence="3 4">MBLA0036</strain>
    </source>
</reference>
<dbReference type="EMBL" id="CP034345">
    <property type="protein sequence ID" value="QGX94995.1"/>
    <property type="molecule type" value="Genomic_DNA"/>
</dbReference>
<dbReference type="CDD" id="cd00397">
    <property type="entry name" value="DNA_BRE_C"/>
    <property type="match status" value="1"/>
</dbReference>
<dbReference type="GO" id="GO:0015074">
    <property type="term" value="P:DNA integration"/>
    <property type="evidence" value="ECO:0007669"/>
    <property type="project" value="InterPro"/>
</dbReference>